<protein>
    <submittedName>
        <fullName evidence="1">Uncharacterized protein</fullName>
    </submittedName>
</protein>
<reference evidence="1 2" key="1">
    <citation type="journal article" date="2018" name="Nat. Biotechnol.">
        <title>A standardized bacterial taxonomy based on genome phylogeny substantially revises the tree of life.</title>
        <authorList>
            <person name="Parks D.H."/>
            <person name="Chuvochina M."/>
            <person name="Waite D.W."/>
            <person name="Rinke C."/>
            <person name="Skarshewski A."/>
            <person name="Chaumeil P.A."/>
            <person name="Hugenholtz P."/>
        </authorList>
    </citation>
    <scope>NUCLEOTIDE SEQUENCE [LARGE SCALE GENOMIC DNA]</scope>
    <source>
        <strain evidence="1">UBA11264</strain>
    </source>
</reference>
<gene>
    <name evidence="1" type="ORF">DHV72_05975</name>
</gene>
<comment type="caution">
    <text evidence="1">The sequence shown here is derived from an EMBL/GenBank/DDBJ whole genome shotgun (WGS) entry which is preliminary data.</text>
</comment>
<sequence>MEFNMYEAFSVTLGEALLEMALEAKSQQMSSIGTEREDFQTGYLSAFHRVITLMQQQADIFDIPLESIGLDKIKESDLV</sequence>
<dbReference type="AlphaFoldDB" id="A0A9C7QTC0"/>
<evidence type="ECO:0000313" key="2">
    <source>
        <dbReference type="Proteomes" id="UP000262210"/>
    </source>
</evidence>
<dbReference type="EMBL" id="DPSM01000011">
    <property type="protein sequence ID" value="HCJ99560.1"/>
    <property type="molecule type" value="Genomic_DNA"/>
</dbReference>
<dbReference type="RefSeq" id="WP_278430669.1">
    <property type="nucleotide sequence ID" value="NZ_DPSM01000011.1"/>
</dbReference>
<organism evidence="1 2">
    <name type="scientific">Serratia grimesii</name>
    <dbReference type="NCBI Taxonomy" id="82995"/>
    <lineage>
        <taxon>Bacteria</taxon>
        <taxon>Pseudomonadati</taxon>
        <taxon>Pseudomonadota</taxon>
        <taxon>Gammaproteobacteria</taxon>
        <taxon>Enterobacterales</taxon>
        <taxon>Yersiniaceae</taxon>
        <taxon>Serratia</taxon>
    </lineage>
</organism>
<proteinExistence type="predicted"/>
<name>A0A9C7QTC0_9GAMM</name>
<accession>A0A9C7QTC0</accession>
<dbReference type="Proteomes" id="UP000262210">
    <property type="component" value="Unassembled WGS sequence"/>
</dbReference>
<evidence type="ECO:0000313" key="1">
    <source>
        <dbReference type="EMBL" id="HCJ99560.1"/>
    </source>
</evidence>